<sequence>MNSAELKLNLINKITQITDVVQLKELLQLLQFQSDDTVYYTNEDEKKAVLEGRNQVKNGEILSHTEVENEMNKWLSK</sequence>
<dbReference type="OrthoDB" id="1122787at2"/>
<evidence type="ECO:0000313" key="2">
    <source>
        <dbReference type="Proteomes" id="UP000268372"/>
    </source>
</evidence>
<proteinExistence type="predicted"/>
<dbReference type="Proteomes" id="UP000268372">
    <property type="component" value="Unassembled WGS sequence"/>
</dbReference>
<protein>
    <recommendedName>
        <fullName evidence="3">Addiction module protein</fullName>
    </recommendedName>
</protein>
<dbReference type="EMBL" id="RQTJ01000003">
    <property type="protein sequence ID" value="RRA96431.1"/>
    <property type="molecule type" value="Genomic_DNA"/>
</dbReference>
<dbReference type="RefSeq" id="WP_124898287.1">
    <property type="nucleotide sequence ID" value="NZ_RQTJ01000003.1"/>
</dbReference>
<evidence type="ECO:0008006" key="3">
    <source>
        <dbReference type="Google" id="ProtNLM"/>
    </source>
</evidence>
<evidence type="ECO:0000313" key="1">
    <source>
        <dbReference type="EMBL" id="RRA96431.1"/>
    </source>
</evidence>
<gene>
    <name evidence="1" type="ORF">EG242_02210</name>
</gene>
<reference evidence="1 2" key="1">
    <citation type="submission" date="2018-11" db="EMBL/GenBank/DDBJ databases">
        <title>Flavobacterium sp. nov., YIM 102796 draft genome.</title>
        <authorList>
            <person name="Li G."/>
            <person name="Jiang Y."/>
        </authorList>
    </citation>
    <scope>NUCLEOTIDE SEQUENCE [LARGE SCALE GENOMIC DNA]</scope>
    <source>
        <strain evidence="1 2">YIM 102796</strain>
    </source>
</reference>
<comment type="caution">
    <text evidence="1">The sequence shown here is derived from an EMBL/GenBank/DDBJ whole genome shotgun (WGS) entry which is preliminary data.</text>
</comment>
<organism evidence="1 2">
    <name type="scientific">Paenimyroides viscosum</name>
    <dbReference type="NCBI Taxonomy" id="2488729"/>
    <lineage>
        <taxon>Bacteria</taxon>
        <taxon>Pseudomonadati</taxon>
        <taxon>Bacteroidota</taxon>
        <taxon>Flavobacteriia</taxon>
        <taxon>Flavobacteriales</taxon>
        <taxon>Flavobacteriaceae</taxon>
        <taxon>Paenimyroides</taxon>
    </lineage>
</organism>
<accession>A0A3P1B629</accession>
<keyword evidence="2" id="KW-1185">Reference proteome</keyword>
<dbReference type="AlphaFoldDB" id="A0A3P1B629"/>
<name>A0A3P1B629_9FLAO</name>